<organism evidence="4 5">
    <name type="scientific">Devosia equisanguinis</name>
    <dbReference type="NCBI Taxonomy" id="2490941"/>
    <lineage>
        <taxon>Bacteria</taxon>
        <taxon>Pseudomonadati</taxon>
        <taxon>Pseudomonadota</taxon>
        <taxon>Alphaproteobacteria</taxon>
        <taxon>Hyphomicrobiales</taxon>
        <taxon>Devosiaceae</taxon>
        <taxon>Devosia</taxon>
    </lineage>
</organism>
<evidence type="ECO:0000313" key="4">
    <source>
        <dbReference type="EMBL" id="VDS03509.1"/>
    </source>
</evidence>
<dbReference type="OrthoDB" id="9809772at2"/>
<reference evidence="4 5" key="1">
    <citation type="submission" date="2018-12" db="EMBL/GenBank/DDBJ databases">
        <authorList>
            <person name="Criscuolo A."/>
        </authorList>
    </citation>
    <scope>NUCLEOTIDE SEQUENCE [LARGE SCALE GENOMIC DNA]</scope>
    <source>
        <strain evidence="4">ACIP1116281</strain>
    </source>
</reference>
<keyword evidence="1 2" id="KW-0238">DNA-binding</keyword>
<evidence type="ECO:0000259" key="3">
    <source>
        <dbReference type="PROSITE" id="PS50977"/>
    </source>
</evidence>
<dbReference type="Gene3D" id="1.10.357.10">
    <property type="entry name" value="Tetracycline Repressor, domain 2"/>
    <property type="match status" value="1"/>
</dbReference>
<feature type="domain" description="HTH tetR-type" evidence="3">
    <location>
        <begin position="6"/>
        <end position="66"/>
    </location>
</feature>
<evidence type="ECO:0000313" key="5">
    <source>
        <dbReference type="Proteomes" id="UP000268844"/>
    </source>
</evidence>
<sequence>MGRKPTISRDGLLTIAEEIVNADGPQTLTIDALAKAAGISKGGVQYAFASKDDLIRALVDRWTTQFDALIPDVQTVGPIGFVRAYIAAMRSSQAVIGAKMAGLMIAYMQNPKNRLSTVQWYSAILEKMGDTQEARTAKAAFLAVEGLFALRIWGVESNLDWQSQLDDIEAIFLDHTFGKDQQSPQPDR</sequence>
<protein>
    <submittedName>
        <fullName evidence="4">Bacterial regulatory proteins, tetR family</fullName>
    </submittedName>
</protein>
<dbReference type="InterPro" id="IPR001647">
    <property type="entry name" value="HTH_TetR"/>
</dbReference>
<dbReference type="AlphaFoldDB" id="A0A447I7N3"/>
<dbReference type="InterPro" id="IPR041479">
    <property type="entry name" value="TetR_CgmR_C"/>
</dbReference>
<keyword evidence="5" id="KW-1185">Reference proteome</keyword>
<accession>A0A447I7N3</accession>
<evidence type="ECO:0000256" key="2">
    <source>
        <dbReference type="PROSITE-ProRule" id="PRU00335"/>
    </source>
</evidence>
<evidence type="ECO:0000256" key="1">
    <source>
        <dbReference type="ARBA" id="ARBA00023125"/>
    </source>
</evidence>
<dbReference type="Pfam" id="PF17937">
    <property type="entry name" value="TetR_C_28"/>
    <property type="match status" value="1"/>
</dbReference>
<dbReference type="EMBL" id="UZWD01000009">
    <property type="protein sequence ID" value="VDS03509.1"/>
    <property type="molecule type" value="Genomic_DNA"/>
</dbReference>
<dbReference type="SUPFAM" id="SSF46689">
    <property type="entry name" value="Homeodomain-like"/>
    <property type="match status" value="1"/>
</dbReference>
<dbReference type="PROSITE" id="PS50977">
    <property type="entry name" value="HTH_TETR_2"/>
    <property type="match status" value="1"/>
</dbReference>
<gene>
    <name evidence="4" type="ORF">DEVEQU_00632</name>
</gene>
<dbReference type="InterPro" id="IPR009057">
    <property type="entry name" value="Homeodomain-like_sf"/>
</dbReference>
<feature type="DNA-binding region" description="H-T-H motif" evidence="2">
    <location>
        <begin position="29"/>
        <end position="48"/>
    </location>
</feature>
<name>A0A447I7N3_9HYPH</name>
<dbReference type="Proteomes" id="UP000268844">
    <property type="component" value="Unassembled WGS sequence"/>
</dbReference>
<dbReference type="RefSeq" id="WP_126149105.1">
    <property type="nucleotide sequence ID" value="NZ_JBHTMH010000001.1"/>
</dbReference>
<dbReference type="GO" id="GO:0003677">
    <property type="term" value="F:DNA binding"/>
    <property type="evidence" value="ECO:0007669"/>
    <property type="project" value="UniProtKB-UniRule"/>
</dbReference>
<dbReference type="Pfam" id="PF00440">
    <property type="entry name" value="TetR_N"/>
    <property type="match status" value="1"/>
</dbReference>
<proteinExistence type="predicted"/>